<dbReference type="GO" id="GO:0071949">
    <property type="term" value="F:FAD binding"/>
    <property type="evidence" value="ECO:0007669"/>
    <property type="project" value="InterPro"/>
</dbReference>
<dbReference type="PANTHER" id="PTHR21071">
    <property type="entry name" value="UDP-N-ACETYLENOLPYRUVOYLGLUCOSAMINE REDUCTASE"/>
    <property type="match status" value="1"/>
</dbReference>
<dbReference type="GO" id="GO:0008762">
    <property type="term" value="F:UDP-N-acetylmuramate dehydrogenase activity"/>
    <property type="evidence" value="ECO:0007669"/>
    <property type="project" value="UniProtKB-UniRule"/>
</dbReference>
<keyword evidence="9 16" id="KW-0521">NADP</keyword>
<feature type="active site" evidence="16">
    <location>
        <position position="166"/>
    </location>
</feature>
<comment type="function">
    <text evidence="2 16">Cell wall formation.</text>
</comment>
<keyword evidence="14 16" id="KW-0961">Cell wall biogenesis/degradation</keyword>
<organism evidence="18 19">
    <name type="scientific">Candidatus Raymondbacteria bacterium RIFOXYD12_FULL_49_13</name>
    <dbReference type="NCBI Taxonomy" id="1817890"/>
    <lineage>
        <taxon>Bacteria</taxon>
        <taxon>Raymondiibacteriota</taxon>
    </lineage>
</organism>
<evidence type="ECO:0000256" key="8">
    <source>
        <dbReference type="ARBA" id="ARBA00022827"/>
    </source>
</evidence>
<keyword evidence="5 16" id="KW-0963">Cytoplasm</keyword>
<comment type="caution">
    <text evidence="18">The sequence shown here is derived from an EMBL/GenBank/DDBJ whole genome shotgun (WGS) entry which is preliminary data.</text>
</comment>
<dbReference type="UniPathway" id="UPA00219"/>
<evidence type="ECO:0000256" key="14">
    <source>
        <dbReference type="ARBA" id="ARBA00023316"/>
    </source>
</evidence>
<feature type="active site" evidence="16">
    <location>
        <position position="287"/>
    </location>
</feature>
<dbReference type="GO" id="GO:0051301">
    <property type="term" value="P:cell division"/>
    <property type="evidence" value="ECO:0007669"/>
    <property type="project" value="UniProtKB-KW"/>
</dbReference>
<dbReference type="SUPFAM" id="SSF56176">
    <property type="entry name" value="FAD-binding/transporter-associated domain-like"/>
    <property type="match status" value="1"/>
</dbReference>
<comment type="subcellular location">
    <subcellularLocation>
        <location evidence="3 16">Cytoplasm</location>
    </subcellularLocation>
</comment>
<sequence length="296" mass="31525">MDPRFSLEQNVSLKDRCTYRTGGSARYFARPLNTEELGAAVAYAAQTAIPWFVLGKGSNVLISDAGYNGLVISMEKFNTIAVDAPLGAVRAQAGAELQDLVARCCESGLKGLELLNGIPGSVGGGVYMNAGSFDASISDCLDFAVSLTATGVCVTRQRADIEFAYRSSTFQHNKEIVLEAGFQLTHGHAAELSAIARSIEQRRRDRQPCELPSCGSVFKRPPPGGYAGALIEQAGLKGRRIGGMRVSEKHANFIVNDGTGSSADVHALIDLVQKTVFDCCGVLLEPEVIFLGDFNG</sequence>
<keyword evidence="8 16" id="KW-0274">FAD</keyword>
<dbReference type="GO" id="GO:0008360">
    <property type="term" value="P:regulation of cell shape"/>
    <property type="evidence" value="ECO:0007669"/>
    <property type="project" value="UniProtKB-KW"/>
</dbReference>
<dbReference type="InterPro" id="IPR036318">
    <property type="entry name" value="FAD-bd_PCMH-like_sf"/>
</dbReference>
<dbReference type="AlphaFoldDB" id="A0A1F7FBU5"/>
<comment type="cofactor">
    <cofactor evidence="1 16">
        <name>FAD</name>
        <dbReference type="ChEBI" id="CHEBI:57692"/>
    </cofactor>
</comment>
<keyword evidence="6 16" id="KW-0132">Cell division</keyword>
<keyword evidence="12 16" id="KW-0560">Oxidoreductase</keyword>
<evidence type="ECO:0000256" key="7">
    <source>
        <dbReference type="ARBA" id="ARBA00022630"/>
    </source>
</evidence>
<keyword evidence="11 16" id="KW-0573">Peptidoglycan synthesis</keyword>
<evidence type="ECO:0000256" key="5">
    <source>
        <dbReference type="ARBA" id="ARBA00022490"/>
    </source>
</evidence>
<dbReference type="PANTHER" id="PTHR21071:SF4">
    <property type="entry name" value="UDP-N-ACETYLENOLPYRUVOYLGLUCOSAMINE REDUCTASE"/>
    <property type="match status" value="1"/>
</dbReference>
<evidence type="ECO:0000256" key="9">
    <source>
        <dbReference type="ARBA" id="ARBA00022857"/>
    </source>
</evidence>
<dbReference type="Proteomes" id="UP000179243">
    <property type="component" value="Unassembled WGS sequence"/>
</dbReference>
<dbReference type="EMBL" id="MFYX01000075">
    <property type="protein sequence ID" value="OGK04098.1"/>
    <property type="molecule type" value="Genomic_DNA"/>
</dbReference>
<evidence type="ECO:0000256" key="10">
    <source>
        <dbReference type="ARBA" id="ARBA00022960"/>
    </source>
</evidence>
<dbReference type="InterPro" id="IPR016167">
    <property type="entry name" value="FAD-bd_PCMH_sub1"/>
</dbReference>
<evidence type="ECO:0000256" key="11">
    <source>
        <dbReference type="ARBA" id="ARBA00022984"/>
    </source>
</evidence>
<comment type="pathway">
    <text evidence="4 16">Cell wall biogenesis; peptidoglycan biosynthesis.</text>
</comment>
<dbReference type="InterPro" id="IPR016166">
    <property type="entry name" value="FAD-bd_PCMH"/>
</dbReference>
<feature type="active site" description="Proton donor" evidence="16">
    <location>
        <position position="216"/>
    </location>
</feature>
<evidence type="ECO:0000313" key="18">
    <source>
        <dbReference type="EMBL" id="OGK04098.1"/>
    </source>
</evidence>
<evidence type="ECO:0000256" key="3">
    <source>
        <dbReference type="ARBA" id="ARBA00004496"/>
    </source>
</evidence>
<feature type="domain" description="FAD-binding PCMH-type" evidence="17">
    <location>
        <begin position="20"/>
        <end position="187"/>
    </location>
</feature>
<dbReference type="InterPro" id="IPR003170">
    <property type="entry name" value="MurB"/>
</dbReference>
<evidence type="ECO:0000256" key="16">
    <source>
        <dbReference type="HAMAP-Rule" id="MF_00037"/>
    </source>
</evidence>
<evidence type="ECO:0000256" key="1">
    <source>
        <dbReference type="ARBA" id="ARBA00001974"/>
    </source>
</evidence>
<keyword evidence="7 16" id="KW-0285">Flavoprotein</keyword>
<dbReference type="Gene3D" id="3.30.43.10">
    <property type="entry name" value="Uridine Diphospho-n-acetylenolpyruvylglucosamine Reductase, domain 2"/>
    <property type="match status" value="1"/>
</dbReference>
<dbReference type="InterPro" id="IPR006094">
    <property type="entry name" value="Oxid_FAD_bind_N"/>
</dbReference>
<dbReference type="Gene3D" id="3.30.465.10">
    <property type="match status" value="1"/>
</dbReference>
<dbReference type="NCBIfam" id="TIGR00179">
    <property type="entry name" value="murB"/>
    <property type="match status" value="1"/>
</dbReference>
<dbReference type="SUPFAM" id="SSF56194">
    <property type="entry name" value="Uridine diphospho-N-Acetylenolpyruvylglucosamine reductase, MurB, C-terminal domain"/>
    <property type="match status" value="1"/>
</dbReference>
<evidence type="ECO:0000256" key="6">
    <source>
        <dbReference type="ARBA" id="ARBA00022618"/>
    </source>
</evidence>
<keyword evidence="10 16" id="KW-0133">Cell shape</keyword>
<evidence type="ECO:0000256" key="13">
    <source>
        <dbReference type="ARBA" id="ARBA00023306"/>
    </source>
</evidence>
<dbReference type="Pfam" id="PF01565">
    <property type="entry name" value="FAD_binding_4"/>
    <property type="match status" value="1"/>
</dbReference>
<name>A0A1F7FBU5_UNCRA</name>
<dbReference type="GO" id="GO:0071555">
    <property type="term" value="P:cell wall organization"/>
    <property type="evidence" value="ECO:0007669"/>
    <property type="project" value="UniProtKB-KW"/>
</dbReference>
<dbReference type="GO" id="GO:0009252">
    <property type="term" value="P:peptidoglycan biosynthetic process"/>
    <property type="evidence" value="ECO:0007669"/>
    <property type="project" value="UniProtKB-UniRule"/>
</dbReference>
<dbReference type="PROSITE" id="PS51387">
    <property type="entry name" value="FAD_PCMH"/>
    <property type="match status" value="1"/>
</dbReference>
<reference evidence="18 19" key="1">
    <citation type="journal article" date="2016" name="Nat. Commun.">
        <title>Thousands of microbial genomes shed light on interconnected biogeochemical processes in an aquifer system.</title>
        <authorList>
            <person name="Anantharaman K."/>
            <person name="Brown C.T."/>
            <person name="Hug L.A."/>
            <person name="Sharon I."/>
            <person name="Castelle C.J."/>
            <person name="Probst A.J."/>
            <person name="Thomas B.C."/>
            <person name="Singh A."/>
            <person name="Wilkins M.J."/>
            <person name="Karaoz U."/>
            <person name="Brodie E.L."/>
            <person name="Williams K.H."/>
            <person name="Hubbard S.S."/>
            <person name="Banfield J.F."/>
        </authorList>
    </citation>
    <scope>NUCLEOTIDE SEQUENCE [LARGE SCALE GENOMIC DNA]</scope>
</reference>
<evidence type="ECO:0000256" key="4">
    <source>
        <dbReference type="ARBA" id="ARBA00004752"/>
    </source>
</evidence>
<dbReference type="Gene3D" id="3.90.78.10">
    <property type="entry name" value="UDP-N-acetylenolpyruvoylglucosamine reductase, C-terminal domain"/>
    <property type="match status" value="1"/>
</dbReference>
<evidence type="ECO:0000256" key="15">
    <source>
        <dbReference type="ARBA" id="ARBA00048914"/>
    </source>
</evidence>
<evidence type="ECO:0000256" key="12">
    <source>
        <dbReference type="ARBA" id="ARBA00023002"/>
    </source>
</evidence>
<dbReference type="InterPro" id="IPR016169">
    <property type="entry name" value="FAD-bd_PCMH_sub2"/>
</dbReference>
<evidence type="ECO:0000313" key="19">
    <source>
        <dbReference type="Proteomes" id="UP000179243"/>
    </source>
</evidence>
<dbReference type="InterPro" id="IPR011601">
    <property type="entry name" value="MurB_C"/>
</dbReference>
<comment type="catalytic activity">
    <reaction evidence="15 16">
        <text>UDP-N-acetyl-alpha-D-muramate + NADP(+) = UDP-N-acetyl-3-O-(1-carboxyvinyl)-alpha-D-glucosamine + NADPH + H(+)</text>
        <dbReference type="Rhea" id="RHEA:12248"/>
        <dbReference type="ChEBI" id="CHEBI:15378"/>
        <dbReference type="ChEBI" id="CHEBI:57783"/>
        <dbReference type="ChEBI" id="CHEBI:58349"/>
        <dbReference type="ChEBI" id="CHEBI:68483"/>
        <dbReference type="ChEBI" id="CHEBI:70757"/>
        <dbReference type="EC" id="1.3.1.98"/>
    </reaction>
</comment>
<dbReference type="GO" id="GO:0005829">
    <property type="term" value="C:cytosol"/>
    <property type="evidence" value="ECO:0007669"/>
    <property type="project" value="TreeGrafter"/>
</dbReference>
<dbReference type="NCBIfam" id="NF010480">
    <property type="entry name" value="PRK13905.1"/>
    <property type="match status" value="1"/>
</dbReference>
<proteinExistence type="inferred from homology"/>
<accession>A0A1F7FBU5</accession>
<comment type="similarity">
    <text evidence="16">Belongs to the MurB family.</text>
</comment>
<dbReference type="HAMAP" id="MF_00037">
    <property type="entry name" value="MurB"/>
    <property type="match status" value="1"/>
</dbReference>
<evidence type="ECO:0000259" key="17">
    <source>
        <dbReference type="PROSITE" id="PS51387"/>
    </source>
</evidence>
<protein>
    <recommendedName>
        <fullName evidence="16">UDP-N-acetylenolpyruvoylglucosamine reductase</fullName>
        <ecNumber evidence="16">1.3.1.98</ecNumber>
    </recommendedName>
    <alternativeName>
        <fullName evidence="16">UDP-N-acetylmuramate dehydrogenase</fullName>
    </alternativeName>
</protein>
<gene>
    <name evidence="16" type="primary">murB</name>
    <name evidence="18" type="ORF">A2519_19535</name>
</gene>
<keyword evidence="13 16" id="KW-0131">Cell cycle</keyword>
<dbReference type="InterPro" id="IPR036635">
    <property type="entry name" value="MurB_C_sf"/>
</dbReference>
<dbReference type="EC" id="1.3.1.98" evidence="16"/>
<dbReference type="Pfam" id="PF02873">
    <property type="entry name" value="MurB_C"/>
    <property type="match status" value="1"/>
</dbReference>
<evidence type="ECO:0000256" key="2">
    <source>
        <dbReference type="ARBA" id="ARBA00003921"/>
    </source>
</evidence>